<organism evidence="1 2">
    <name type="scientific">Stentor coeruleus</name>
    <dbReference type="NCBI Taxonomy" id="5963"/>
    <lineage>
        <taxon>Eukaryota</taxon>
        <taxon>Sar</taxon>
        <taxon>Alveolata</taxon>
        <taxon>Ciliophora</taxon>
        <taxon>Postciliodesmatophora</taxon>
        <taxon>Heterotrichea</taxon>
        <taxon>Heterotrichida</taxon>
        <taxon>Stentoridae</taxon>
        <taxon>Stentor</taxon>
    </lineage>
</organism>
<dbReference type="AlphaFoldDB" id="A0A1R2BB36"/>
<gene>
    <name evidence="1" type="ORF">SteCoe_27210</name>
</gene>
<proteinExistence type="predicted"/>
<reference evidence="1 2" key="1">
    <citation type="submission" date="2016-11" db="EMBL/GenBank/DDBJ databases">
        <title>The macronuclear genome of Stentor coeruleus: a giant cell with tiny introns.</title>
        <authorList>
            <person name="Slabodnick M."/>
            <person name="Ruby J.G."/>
            <person name="Reiff S.B."/>
            <person name="Swart E.C."/>
            <person name="Gosai S."/>
            <person name="Prabakaran S."/>
            <person name="Witkowska E."/>
            <person name="Larue G.E."/>
            <person name="Fisher S."/>
            <person name="Freeman R.M."/>
            <person name="Gunawardena J."/>
            <person name="Chu W."/>
            <person name="Stover N.A."/>
            <person name="Gregory B.D."/>
            <person name="Nowacki M."/>
            <person name="Derisi J."/>
            <person name="Roy S.W."/>
            <person name="Marshall W.F."/>
            <person name="Sood P."/>
        </authorList>
    </citation>
    <scope>NUCLEOTIDE SEQUENCE [LARGE SCALE GENOMIC DNA]</scope>
    <source>
        <strain evidence="1">WM001</strain>
    </source>
</reference>
<keyword evidence="2" id="KW-1185">Reference proteome</keyword>
<sequence>MKGKFYSPNTEQSSYISMRKSHSTQFSKNFSVTSIECVWQTSIPESWEKIMRKKKISNIKISKSSRNTLEFLKETQKYIRDICRPDTNEVNIIPRKLEKTSSGTRLIRRNSQFCRSLVYEENDKNIFMRNRRKKVLKLDPNGSAKEILLKTTTKNIKEKSQQLIKFYLKRHCH</sequence>
<protein>
    <submittedName>
        <fullName evidence="1">Uncharacterized protein</fullName>
    </submittedName>
</protein>
<name>A0A1R2BB36_9CILI</name>
<dbReference type="Proteomes" id="UP000187209">
    <property type="component" value="Unassembled WGS sequence"/>
</dbReference>
<evidence type="ECO:0000313" key="2">
    <source>
        <dbReference type="Proteomes" id="UP000187209"/>
    </source>
</evidence>
<comment type="caution">
    <text evidence="1">The sequence shown here is derived from an EMBL/GenBank/DDBJ whole genome shotgun (WGS) entry which is preliminary data.</text>
</comment>
<accession>A0A1R2BB36</accession>
<evidence type="ECO:0000313" key="1">
    <source>
        <dbReference type="EMBL" id="OMJ73967.1"/>
    </source>
</evidence>
<dbReference type="EMBL" id="MPUH01000783">
    <property type="protein sequence ID" value="OMJ73967.1"/>
    <property type="molecule type" value="Genomic_DNA"/>
</dbReference>